<sequence>MPVLAGAEPFAHTGPTGSGVLPCHGLAGTPASMRPRGAYLAESVRSTEFTEVLPRDSFHVATPDHDAPLVFERSLDVVRAHQPLGAPGRGPRREGAEA</sequence>
<evidence type="ECO:0000313" key="2">
    <source>
        <dbReference type="EMBL" id="TQI93974.1"/>
    </source>
</evidence>
<keyword evidence="3" id="KW-1185">Reference proteome</keyword>
<dbReference type="RefSeq" id="WP_425457122.1">
    <property type="nucleotide sequence ID" value="NZ_VFML01000002.1"/>
</dbReference>
<evidence type="ECO:0008006" key="4">
    <source>
        <dbReference type="Google" id="ProtNLM"/>
    </source>
</evidence>
<dbReference type="EMBL" id="VFML01000002">
    <property type="protein sequence ID" value="TQI93974.1"/>
    <property type="molecule type" value="Genomic_DNA"/>
</dbReference>
<name>A0A542CT57_AMYCI</name>
<comment type="caution">
    <text evidence="2">The sequence shown here is derived from an EMBL/GenBank/DDBJ whole genome shotgun (WGS) entry which is preliminary data.</text>
</comment>
<feature type="region of interest" description="Disordered" evidence="1">
    <location>
        <begin position="1"/>
        <end position="28"/>
    </location>
</feature>
<evidence type="ECO:0000313" key="3">
    <source>
        <dbReference type="Proteomes" id="UP000320876"/>
    </source>
</evidence>
<dbReference type="AlphaFoldDB" id="A0A542CT57"/>
<organism evidence="2 3">
    <name type="scientific">Amycolatopsis cihanbeyliensis</name>
    <dbReference type="NCBI Taxonomy" id="1128664"/>
    <lineage>
        <taxon>Bacteria</taxon>
        <taxon>Bacillati</taxon>
        <taxon>Actinomycetota</taxon>
        <taxon>Actinomycetes</taxon>
        <taxon>Pseudonocardiales</taxon>
        <taxon>Pseudonocardiaceae</taxon>
        <taxon>Amycolatopsis</taxon>
    </lineage>
</organism>
<dbReference type="Proteomes" id="UP000320876">
    <property type="component" value="Unassembled WGS sequence"/>
</dbReference>
<evidence type="ECO:0000256" key="1">
    <source>
        <dbReference type="SAM" id="MobiDB-lite"/>
    </source>
</evidence>
<proteinExistence type="predicted"/>
<accession>A0A542CT57</accession>
<reference evidence="2 3" key="1">
    <citation type="submission" date="2019-06" db="EMBL/GenBank/DDBJ databases">
        <title>Sequencing the genomes of 1000 actinobacteria strains.</title>
        <authorList>
            <person name="Klenk H.-P."/>
        </authorList>
    </citation>
    <scope>NUCLEOTIDE SEQUENCE [LARGE SCALE GENOMIC DNA]</scope>
    <source>
        <strain evidence="2 3">DSM 45679</strain>
    </source>
</reference>
<gene>
    <name evidence="2" type="ORF">FB471_6120</name>
</gene>
<protein>
    <recommendedName>
        <fullName evidence="4">Alpha/beta hydrolase family protein</fullName>
    </recommendedName>
</protein>